<dbReference type="PANTHER" id="PTHR43856:SF1">
    <property type="entry name" value="MITOCHONDRIAL CARDIOLIPIN HYDROLASE"/>
    <property type="match status" value="1"/>
</dbReference>
<evidence type="ECO:0000256" key="2">
    <source>
        <dbReference type="ARBA" id="ARBA00008664"/>
    </source>
</evidence>
<evidence type="ECO:0000313" key="8">
    <source>
        <dbReference type="EMBL" id="QXE27937.1"/>
    </source>
</evidence>
<evidence type="ECO:0000256" key="5">
    <source>
        <dbReference type="ARBA" id="ARBA00022963"/>
    </source>
</evidence>
<dbReference type="InterPro" id="IPR051406">
    <property type="entry name" value="PLD_domain"/>
</dbReference>
<comment type="catalytic activity">
    <reaction evidence="1">
        <text>a 1,2-diacyl-sn-glycero-3-phosphocholine + H2O = a 1,2-diacyl-sn-glycero-3-phosphate + choline + H(+)</text>
        <dbReference type="Rhea" id="RHEA:14445"/>
        <dbReference type="ChEBI" id="CHEBI:15354"/>
        <dbReference type="ChEBI" id="CHEBI:15377"/>
        <dbReference type="ChEBI" id="CHEBI:15378"/>
        <dbReference type="ChEBI" id="CHEBI:57643"/>
        <dbReference type="ChEBI" id="CHEBI:58608"/>
        <dbReference type="EC" id="3.1.4.4"/>
    </reaction>
</comment>
<feature type="domain" description="PLD phosphodiesterase" evidence="7">
    <location>
        <begin position="122"/>
        <end position="149"/>
    </location>
</feature>
<dbReference type="InterPro" id="IPR025202">
    <property type="entry name" value="PLD-like_dom"/>
</dbReference>
<evidence type="ECO:0000256" key="1">
    <source>
        <dbReference type="ARBA" id="ARBA00000798"/>
    </source>
</evidence>
<dbReference type="PANTHER" id="PTHR43856">
    <property type="entry name" value="CARDIOLIPIN HYDROLASE"/>
    <property type="match status" value="1"/>
</dbReference>
<proteinExistence type="inferred from homology"/>
<keyword evidence="9" id="KW-1185">Reference proteome</keyword>
<dbReference type="Proteomes" id="UP000683565">
    <property type="component" value="Chromosome"/>
</dbReference>
<organism evidence="8 9">
    <name type="scientific">Chlamydia buteonis</name>
    <dbReference type="NCBI Taxonomy" id="2494525"/>
    <lineage>
        <taxon>Bacteria</taxon>
        <taxon>Pseudomonadati</taxon>
        <taxon>Chlamydiota</taxon>
        <taxon>Chlamydiia</taxon>
        <taxon>Chlamydiales</taxon>
        <taxon>Chlamydiaceae</taxon>
        <taxon>Chlamydia/Chlamydophila group</taxon>
        <taxon>Chlamydia</taxon>
    </lineage>
</organism>
<gene>
    <name evidence="8" type="ORF">JJJ19_04960</name>
</gene>
<dbReference type="SUPFAM" id="SSF56024">
    <property type="entry name" value="Phospholipase D/nuclease"/>
    <property type="match status" value="2"/>
</dbReference>
<dbReference type="Pfam" id="PF13091">
    <property type="entry name" value="PLDc_2"/>
    <property type="match status" value="2"/>
</dbReference>
<dbReference type="EC" id="3.1.4.4" evidence="3"/>
<sequence length="352" mass="39905">MLKKTKLKLKIAITLGIILLFGVLTKSQPPDTFQTFLALREPVIYSKQCGDNSLKVICDAIDSAKESLFLRIYRLSAPEVIKSLANQANSQCNVAIHYEKMAKVQEFPKNHNVTLVNHPKEERKLMHQKALAIDDKHAWLGSANYTHVSFLEDSNLIIGLKSKELCQHIKNESSGECVIQGQKAQYFSLPGDQGKALSAVLQTIRTAKKTIRIAMFALTYLPIFNELDEAQKRGVKVKILIDKDFKKLSTTRLQTLKDSKLTLYTKTTRHRLHHKFAVIDQNTLITGSVNWSESGFCSNSEDMLILNNLTKKQINKLNRIWKDLEKQSTLSYPPINNKETKIVKLPKEKCAA</sequence>
<dbReference type="Gene3D" id="3.30.870.10">
    <property type="entry name" value="Endonuclease Chain A"/>
    <property type="match status" value="2"/>
</dbReference>
<dbReference type="PROSITE" id="PS50035">
    <property type="entry name" value="PLD"/>
    <property type="match status" value="2"/>
</dbReference>
<evidence type="ECO:0000256" key="4">
    <source>
        <dbReference type="ARBA" id="ARBA00022801"/>
    </source>
</evidence>
<dbReference type="CDD" id="cd09116">
    <property type="entry name" value="PLDc_Nuc_like"/>
    <property type="match status" value="1"/>
</dbReference>
<evidence type="ECO:0000313" key="9">
    <source>
        <dbReference type="Proteomes" id="UP000683565"/>
    </source>
</evidence>
<evidence type="ECO:0000256" key="6">
    <source>
        <dbReference type="ARBA" id="ARBA00023098"/>
    </source>
</evidence>
<feature type="domain" description="PLD phosphodiesterase" evidence="7">
    <location>
        <begin position="268"/>
        <end position="295"/>
    </location>
</feature>
<evidence type="ECO:0000259" key="7">
    <source>
        <dbReference type="PROSITE" id="PS50035"/>
    </source>
</evidence>
<keyword evidence="5" id="KW-0442">Lipid degradation</keyword>
<reference evidence="8" key="1">
    <citation type="submission" date="2021-01" db="EMBL/GenBank/DDBJ databases">
        <title>Chlamydial infections in birds of prey presented to California wildlife rehabilitation facilities.</title>
        <authorList>
            <person name="Seibert B.A."/>
            <person name="Keel M.K."/>
            <person name="Kelly T.R."/>
            <person name="Nilsen R.A."/>
            <person name="Pesti D.R."/>
            <person name="Ciembor P.X."/>
            <person name="Gregory C.R."/>
            <person name="Ritchie B.W."/>
            <person name="Hawkins M.G."/>
        </authorList>
    </citation>
    <scope>NUCLEOTIDE SEQUENCE [LARGE SCALE GENOMIC DNA]</scope>
    <source>
        <strain evidence="8">SWA</strain>
    </source>
</reference>
<name>A0ABX8LD73_9CHLA</name>
<evidence type="ECO:0000256" key="3">
    <source>
        <dbReference type="ARBA" id="ARBA00012027"/>
    </source>
</evidence>
<accession>A0ABX8LD73</accession>
<dbReference type="RefSeq" id="WP_131744307.1">
    <property type="nucleotide sequence ID" value="NZ_CAAAFM010000002.1"/>
</dbReference>
<keyword evidence="6" id="KW-0443">Lipid metabolism</keyword>
<dbReference type="EMBL" id="CP067334">
    <property type="protein sequence ID" value="QXE27937.1"/>
    <property type="molecule type" value="Genomic_DNA"/>
</dbReference>
<comment type="similarity">
    <text evidence="2">Belongs to the phospholipase D family.</text>
</comment>
<dbReference type="InterPro" id="IPR001736">
    <property type="entry name" value="PLipase_D/transphosphatidylase"/>
</dbReference>
<dbReference type="SMART" id="SM00155">
    <property type="entry name" value="PLDc"/>
    <property type="match status" value="2"/>
</dbReference>
<keyword evidence="4" id="KW-0378">Hydrolase</keyword>
<protein>
    <recommendedName>
        <fullName evidence="3">phospholipase D</fullName>
        <ecNumber evidence="3">3.1.4.4</ecNumber>
    </recommendedName>
</protein>